<dbReference type="PaxDb" id="55529-EKX45985"/>
<evidence type="ECO:0000313" key="1">
    <source>
        <dbReference type="EMBL" id="EKX45985.1"/>
    </source>
</evidence>
<reference evidence="1 3" key="1">
    <citation type="journal article" date="2012" name="Nature">
        <title>Algal genomes reveal evolutionary mosaicism and the fate of nucleomorphs.</title>
        <authorList>
            <consortium name="DOE Joint Genome Institute"/>
            <person name="Curtis B.A."/>
            <person name="Tanifuji G."/>
            <person name="Burki F."/>
            <person name="Gruber A."/>
            <person name="Irimia M."/>
            <person name="Maruyama S."/>
            <person name="Arias M.C."/>
            <person name="Ball S.G."/>
            <person name="Gile G.H."/>
            <person name="Hirakawa Y."/>
            <person name="Hopkins J.F."/>
            <person name="Kuo A."/>
            <person name="Rensing S.A."/>
            <person name="Schmutz J."/>
            <person name="Symeonidi A."/>
            <person name="Elias M."/>
            <person name="Eveleigh R.J."/>
            <person name="Herman E.K."/>
            <person name="Klute M.J."/>
            <person name="Nakayama T."/>
            <person name="Obornik M."/>
            <person name="Reyes-Prieto A."/>
            <person name="Armbrust E.V."/>
            <person name="Aves S.J."/>
            <person name="Beiko R.G."/>
            <person name="Coutinho P."/>
            <person name="Dacks J.B."/>
            <person name="Durnford D.G."/>
            <person name="Fast N.M."/>
            <person name="Green B.R."/>
            <person name="Grisdale C.J."/>
            <person name="Hempel F."/>
            <person name="Henrissat B."/>
            <person name="Hoppner M.P."/>
            <person name="Ishida K."/>
            <person name="Kim E."/>
            <person name="Koreny L."/>
            <person name="Kroth P.G."/>
            <person name="Liu Y."/>
            <person name="Malik S.B."/>
            <person name="Maier U.G."/>
            <person name="McRose D."/>
            <person name="Mock T."/>
            <person name="Neilson J.A."/>
            <person name="Onodera N.T."/>
            <person name="Poole A.M."/>
            <person name="Pritham E.J."/>
            <person name="Richards T.A."/>
            <person name="Rocap G."/>
            <person name="Roy S.W."/>
            <person name="Sarai C."/>
            <person name="Schaack S."/>
            <person name="Shirato S."/>
            <person name="Slamovits C.H."/>
            <person name="Spencer D.F."/>
            <person name="Suzuki S."/>
            <person name="Worden A.Z."/>
            <person name="Zauner S."/>
            <person name="Barry K."/>
            <person name="Bell C."/>
            <person name="Bharti A.K."/>
            <person name="Crow J.A."/>
            <person name="Grimwood J."/>
            <person name="Kramer R."/>
            <person name="Lindquist E."/>
            <person name="Lucas S."/>
            <person name="Salamov A."/>
            <person name="McFadden G.I."/>
            <person name="Lane C.E."/>
            <person name="Keeling P.J."/>
            <person name="Gray M.W."/>
            <person name="Grigoriev I.V."/>
            <person name="Archibald J.M."/>
        </authorList>
    </citation>
    <scope>NUCLEOTIDE SEQUENCE</scope>
    <source>
        <strain evidence="1 3">CCMP2712</strain>
    </source>
</reference>
<evidence type="ECO:0000313" key="2">
    <source>
        <dbReference type="EnsemblProtists" id="EKX45985"/>
    </source>
</evidence>
<evidence type="ECO:0000313" key="3">
    <source>
        <dbReference type="Proteomes" id="UP000011087"/>
    </source>
</evidence>
<dbReference type="HOGENOM" id="CLU_2745422_0_0_1"/>
<reference evidence="3" key="2">
    <citation type="submission" date="2012-11" db="EMBL/GenBank/DDBJ databases">
        <authorList>
            <person name="Kuo A."/>
            <person name="Curtis B.A."/>
            <person name="Tanifuji G."/>
            <person name="Burki F."/>
            <person name="Gruber A."/>
            <person name="Irimia M."/>
            <person name="Maruyama S."/>
            <person name="Arias M.C."/>
            <person name="Ball S.G."/>
            <person name="Gile G.H."/>
            <person name="Hirakawa Y."/>
            <person name="Hopkins J.F."/>
            <person name="Rensing S.A."/>
            <person name="Schmutz J."/>
            <person name="Symeonidi A."/>
            <person name="Elias M."/>
            <person name="Eveleigh R.J."/>
            <person name="Herman E.K."/>
            <person name="Klute M.J."/>
            <person name="Nakayama T."/>
            <person name="Obornik M."/>
            <person name="Reyes-Prieto A."/>
            <person name="Armbrust E.V."/>
            <person name="Aves S.J."/>
            <person name="Beiko R.G."/>
            <person name="Coutinho P."/>
            <person name="Dacks J.B."/>
            <person name="Durnford D.G."/>
            <person name="Fast N.M."/>
            <person name="Green B.R."/>
            <person name="Grisdale C."/>
            <person name="Hempe F."/>
            <person name="Henrissat B."/>
            <person name="Hoppner M.P."/>
            <person name="Ishida K.-I."/>
            <person name="Kim E."/>
            <person name="Koreny L."/>
            <person name="Kroth P.G."/>
            <person name="Liu Y."/>
            <person name="Malik S.-B."/>
            <person name="Maier U.G."/>
            <person name="McRose D."/>
            <person name="Mock T."/>
            <person name="Neilson J.A."/>
            <person name="Onodera N.T."/>
            <person name="Poole A.M."/>
            <person name="Pritham E.J."/>
            <person name="Richards T.A."/>
            <person name="Rocap G."/>
            <person name="Roy S.W."/>
            <person name="Sarai C."/>
            <person name="Schaack S."/>
            <person name="Shirato S."/>
            <person name="Slamovits C.H."/>
            <person name="Spencer D.F."/>
            <person name="Suzuki S."/>
            <person name="Worden A.Z."/>
            <person name="Zauner S."/>
            <person name="Barry K."/>
            <person name="Bell C."/>
            <person name="Bharti A.K."/>
            <person name="Crow J.A."/>
            <person name="Grimwood J."/>
            <person name="Kramer R."/>
            <person name="Lindquist E."/>
            <person name="Lucas S."/>
            <person name="Salamov A."/>
            <person name="McFadden G.I."/>
            <person name="Lane C.E."/>
            <person name="Keeling P.J."/>
            <person name="Gray M.W."/>
            <person name="Grigoriev I.V."/>
            <person name="Archibald J.M."/>
        </authorList>
    </citation>
    <scope>NUCLEOTIDE SEQUENCE</scope>
    <source>
        <strain evidence="3">CCMP2712</strain>
    </source>
</reference>
<dbReference type="RefSeq" id="XP_005832965.1">
    <property type="nucleotide sequence ID" value="XM_005832908.1"/>
</dbReference>
<dbReference type="Proteomes" id="UP000011087">
    <property type="component" value="Unassembled WGS sequence"/>
</dbReference>
<dbReference type="GeneID" id="17302830"/>
<dbReference type="KEGG" id="gtt:GUITHDRAFT_152501"/>
<name>L1JD07_GUITC</name>
<reference evidence="2" key="3">
    <citation type="submission" date="2015-06" db="UniProtKB">
        <authorList>
            <consortium name="EnsemblProtists"/>
        </authorList>
    </citation>
    <scope>IDENTIFICATION</scope>
</reference>
<dbReference type="AlphaFoldDB" id="L1JD07"/>
<sequence>MDTPCTQLDLATMEGKVVGLGEEEKMKTIAMEMLEARSDYILVLRKVDEEGNKSFTSLCHAPSMADIQITE</sequence>
<dbReference type="EMBL" id="JH992996">
    <property type="protein sequence ID" value="EKX45985.1"/>
    <property type="molecule type" value="Genomic_DNA"/>
</dbReference>
<keyword evidence="3" id="KW-1185">Reference proteome</keyword>
<accession>L1JD07</accession>
<dbReference type="EnsemblProtists" id="EKX45985">
    <property type="protein sequence ID" value="EKX45985"/>
    <property type="gene ID" value="GUITHDRAFT_152501"/>
</dbReference>
<proteinExistence type="predicted"/>
<protein>
    <submittedName>
        <fullName evidence="1 2">Uncharacterized protein</fullName>
    </submittedName>
</protein>
<gene>
    <name evidence="1" type="ORF">GUITHDRAFT_152501</name>
</gene>
<organism evidence="1">
    <name type="scientific">Guillardia theta (strain CCMP2712)</name>
    <name type="common">Cryptophyte</name>
    <dbReference type="NCBI Taxonomy" id="905079"/>
    <lineage>
        <taxon>Eukaryota</taxon>
        <taxon>Cryptophyceae</taxon>
        <taxon>Pyrenomonadales</taxon>
        <taxon>Geminigeraceae</taxon>
        <taxon>Guillardia</taxon>
    </lineage>
</organism>